<feature type="region of interest" description="Disordered" evidence="1">
    <location>
        <begin position="1"/>
        <end position="71"/>
    </location>
</feature>
<feature type="compositionally biased region" description="Polar residues" evidence="1">
    <location>
        <begin position="21"/>
        <end position="32"/>
    </location>
</feature>
<name>A0ABU6T686_9FABA</name>
<accession>A0ABU6T686</accession>
<dbReference type="EMBL" id="JASCZI010090634">
    <property type="protein sequence ID" value="MED6143468.1"/>
    <property type="molecule type" value="Genomic_DNA"/>
</dbReference>
<reference evidence="2 3" key="1">
    <citation type="journal article" date="2023" name="Plants (Basel)">
        <title>Bridging the Gap: Combining Genomics and Transcriptomics Approaches to Understand Stylosanthes scabra, an Orphan Legume from the Brazilian Caatinga.</title>
        <authorList>
            <person name="Ferreira-Neto J.R.C."/>
            <person name="da Silva M.D."/>
            <person name="Binneck E."/>
            <person name="de Melo N.F."/>
            <person name="da Silva R.H."/>
            <person name="de Melo A.L.T.M."/>
            <person name="Pandolfi V."/>
            <person name="Bustamante F.O."/>
            <person name="Brasileiro-Vidal A.C."/>
            <person name="Benko-Iseppon A.M."/>
        </authorList>
    </citation>
    <scope>NUCLEOTIDE SEQUENCE [LARGE SCALE GENOMIC DNA]</scope>
    <source>
        <tissue evidence="2">Leaves</tissue>
    </source>
</reference>
<comment type="caution">
    <text evidence="2">The sequence shown here is derived from an EMBL/GenBank/DDBJ whole genome shotgun (WGS) entry which is preliminary data.</text>
</comment>
<evidence type="ECO:0000256" key="1">
    <source>
        <dbReference type="SAM" id="MobiDB-lite"/>
    </source>
</evidence>
<feature type="compositionally biased region" description="Low complexity" evidence="1">
    <location>
        <begin position="1"/>
        <end position="20"/>
    </location>
</feature>
<feature type="compositionally biased region" description="Pro residues" evidence="1">
    <location>
        <begin position="194"/>
        <end position="203"/>
    </location>
</feature>
<sequence length="218" mass="23942">MQPPSHLHTRLSLSHLTPSPQTLTAHPQQPATPTLDETLGRRHRRGRTTREAIGVSLHLSQTKTEPPPGRGRKTYGAIPAVHTVASKCHLRRPAIGALAAVAAVLCRLQPPPVLLLNPIVETVGVFYKPRASHMLQQHIDEVRSLKDTLAERDARVGEHLWRMAEMQRQMATFYNPLRPGSSATTGGSGSSTAPPLPPRPPPQHPDHEDDDDDDYEDA</sequence>
<gene>
    <name evidence="2" type="ORF">PIB30_006420</name>
</gene>
<feature type="compositionally biased region" description="Low complexity" evidence="1">
    <location>
        <begin position="179"/>
        <end position="193"/>
    </location>
</feature>
<evidence type="ECO:0000313" key="2">
    <source>
        <dbReference type="EMBL" id="MED6143468.1"/>
    </source>
</evidence>
<feature type="region of interest" description="Disordered" evidence="1">
    <location>
        <begin position="175"/>
        <end position="218"/>
    </location>
</feature>
<organism evidence="2 3">
    <name type="scientific">Stylosanthes scabra</name>
    <dbReference type="NCBI Taxonomy" id="79078"/>
    <lineage>
        <taxon>Eukaryota</taxon>
        <taxon>Viridiplantae</taxon>
        <taxon>Streptophyta</taxon>
        <taxon>Embryophyta</taxon>
        <taxon>Tracheophyta</taxon>
        <taxon>Spermatophyta</taxon>
        <taxon>Magnoliopsida</taxon>
        <taxon>eudicotyledons</taxon>
        <taxon>Gunneridae</taxon>
        <taxon>Pentapetalae</taxon>
        <taxon>rosids</taxon>
        <taxon>fabids</taxon>
        <taxon>Fabales</taxon>
        <taxon>Fabaceae</taxon>
        <taxon>Papilionoideae</taxon>
        <taxon>50 kb inversion clade</taxon>
        <taxon>dalbergioids sensu lato</taxon>
        <taxon>Dalbergieae</taxon>
        <taxon>Pterocarpus clade</taxon>
        <taxon>Stylosanthes</taxon>
    </lineage>
</organism>
<keyword evidence="3" id="KW-1185">Reference proteome</keyword>
<proteinExistence type="predicted"/>
<feature type="compositionally biased region" description="Acidic residues" evidence="1">
    <location>
        <begin position="208"/>
        <end position="218"/>
    </location>
</feature>
<protein>
    <submittedName>
        <fullName evidence="2">Uncharacterized protein</fullName>
    </submittedName>
</protein>
<dbReference type="Proteomes" id="UP001341840">
    <property type="component" value="Unassembled WGS sequence"/>
</dbReference>
<evidence type="ECO:0000313" key="3">
    <source>
        <dbReference type="Proteomes" id="UP001341840"/>
    </source>
</evidence>